<feature type="transmembrane region" description="Helical" evidence="1">
    <location>
        <begin position="23"/>
        <end position="46"/>
    </location>
</feature>
<dbReference type="PANTHER" id="PTHR34989:SF1">
    <property type="entry name" value="PROTEIN HDED"/>
    <property type="match status" value="1"/>
</dbReference>
<evidence type="ECO:0000313" key="3">
    <source>
        <dbReference type="Proteomes" id="UP000215027"/>
    </source>
</evidence>
<dbReference type="GO" id="GO:0005886">
    <property type="term" value="C:plasma membrane"/>
    <property type="evidence" value="ECO:0007669"/>
    <property type="project" value="TreeGrafter"/>
</dbReference>
<dbReference type="EMBL" id="LN890655">
    <property type="protein sequence ID" value="CUS03533.2"/>
    <property type="molecule type" value="Genomic_DNA"/>
</dbReference>
<feature type="transmembrane region" description="Helical" evidence="1">
    <location>
        <begin position="174"/>
        <end position="193"/>
    </location>
</feature>
<keyword evidence="1" id="KW-0472">Membrane</keyword>
<name>A0A161KAK3_9CHLR</name>
<dbReference type="AlphaFoldDB" id="A0A161KAK3"/>
<dbReference type="Proteomes" id="UP000215027">
    <property type="component" value="Chromosome I"/>
</dbReference>
<dbReference type="InterPro" id="IPR005325">
    <property type="entry name" value="DUF308_memb"/>
</dbReference>
<reference evidence="2" key="1">
    <citation type="submission" date="2016-01" db="EMBL/GenBank/DDBJ databases">
        <authorList>
            <person name="Mcilroy J.S."/>
            <person name="Karst M S."/>
            <person name="Albertsen M."/>
        </authorList>
    </citation>
    <scope>NUCLEOTIDE SEQUENCE</scope>
    <source>
        <strain evidence="2">Cfx-K</strain>
    </source>
</reference>
<protein>
    <recommendedName>
        <fullName evidence="4">Acid-resistance membrane protein</fullName>
    </recommendedName>
</protein>
<keyword evidence="1" id="KW-1133">Transmembrane helix</keyword>
<dbReference type="PANTHER" id="PTHR34989">
    <property type="entry name" value="PROTEIN HDED"/>
    <property type="match status" value="1"/>
</dbReference>
<dbReference type="RefSeq" id="WP_095043009.1">
    <property type="nucleotide sequence ID" value="NZ_LN890655.1"/>
</dbReference>
<feature type="transmembrane region" description="Helical" evidence="1">
    <location>
        <begin position="85"/>
        <end position="106"/>
    </location>
</feature>
<evidence type="ECO:0000256" key="1">
    <source>
        <dbReference type="SAM" id="Phobius"/>
    </source>
</evidence>
<dbReference type="InterPro" id="IPR052712">
    <property type="entry name" value="Acid_resist_chaperone_HdeD"/>
</dbReference>
<feature type="transmembrane region" description="Helical" evidence="1">
    <location>
        <begin position="112"/>
        <end position="133"/>
    </location>
</feature>
<dbReference type="KEGG" id="pbf:CFX0092_A1655"/>
<feature type="transmembrane region" description="Helical" evidence="1">
    <location>
        <begin position="145"/>
        <end position="168"/>
    </location>
</feature>
<evidence type="ECO:0000313" key="2">
    <source>
        <dbReference type="EMBL" id="CUS03533.2"/>
    </source>
</evidence>
<keyword evidence="3" id="KW-1185">Reference proteome</keyword>
<proteinExistence type="predicted"/>
<accession>A0A161KAK3</accession>
<feature type="transmembrane region" description="Helical" evidence="1">
    <location>
        <begin position="52"/>
        <end position="73"/>
    </location>
</feature>
<dbReference type="Pfam" id="PF03729">
    <property type="entry name" value="DUF308"/>
    <property type="match status" value="1"/>
</dbReference>
<evidence type="ECO:0008006" key="4">
    <source>
        <dbReference type="Google" id="ProtNLM"/>
    </source>
</evidence>
<sequence>MPDQIKSKVANTAKSALPWQKGIAWWLVLIEGIVLTALGLYMFFAPASANTIIGWIIALTLVVGGAVSLSLSLKAPDKSPARQWTMIHGIVGLAAGGIAILIQLLSGLSLQFALTLLGIGCLAFGGVGLYMLLNKELSALRRISVLSTVLFLLLGGLLLLQALGVGTLATTLQIINMIILIGGIALIIWAFVLKNDAR</sequence>
<keyword evidence="1" id="KW-0812">Transmembrane</keyword>
<organism evidence="2 3">
    <name type="scientific">Candidatus Promineifilum breve</name>
    <dbReference type="NCBI Taxonomy" id="1806508"/>
    <lineage>
        <taxon>Bacteria</taxon>
        <taxon>Bacillati</taxon>
        <taxon>Chloroflexota</taxon>
        <taxon>Ardenticatenia</taxon>
        <taxon>Candidatus Promineifilales</taxon>
        <taxon>Candidatus Promineifilaceae</taxon>
        <taxon>Candidatus Promineifilum</taxon>
    </lineage>
</organism>
<gene>
    <name evidence="2" type="ORF">CFX0092_A1655</name>
</gene>